<protein>
    <submittedName>
        <fullName evidence="2">Pro-Pol polyprotein</fullName>
    </submittedName>
</protein>
<dbReference type="GO" id="GO:0015074">
    <property type="term" value="P:DNA integration"/>
    <property type="evidence" value="ECO:0007669"/>
    <property type="project" value="InterPro"/>
</dbReference>
<dbReference type="Pfam" id="PF00665">
    <property type="entry name" value="rve"/>
    <property type="match status" value="1"/>
</dbReference>
<feature type="domain" description="Integrase catalytic" evidence="1">
    <location>
        <begin position="33"/>
        <end position="158"/>
    </location>
</feature>
<dbReference type="InterPro" id="IPR012337">
    <property type="entry name" value="RNaseH-like_sf"/>
</dbReference>
<dbReference type="EMBL" id="KQ981047">
    <property type="protein sequence ID" value="KYN10039.1"/>
    <property type="molecule type" value="Genomic_DNA"/>
</dbReference>
<name>A0A151IT26_9HYME</name>
<sequence>MHSKVEKVIQNCLECIMATKKVGRQEELLHPIGKEAPLDTYHMDHLGPIPSTQKRYQYIFAVVDAFTKFVWFYPTRSTNTAEIFDHLMKQSTIFGNPRRIISDQGSAFTFSSFKLYCEDEAIEHSLIVTGVRRGNGQIERINRTLIPLLTKLSMPQPT</sequence>
<reference evidence="2 3" key="1">
    <citation type="submission" date="2015-09" db="EMBL/GenBank/DDBJ databases">
        <title>Trachymyrmex cornetzi WGS genome.</title>
        <authorList>
            <person name="Nygaard S."/>
            <person name="Hu H."/>
            <person name="Boomsma J."/>
            <person name="Zhang G."/>
        </authorList>
    </citation>
    <scope>NUCLEOTIDE SEQUENCE [LARGE SCALE GENOMIC DNA]</scope>
    <source>
        <strain evidence="2">Tcor2-1</strain>
        <tissue evidence="2">Whole body</tissue>
    </source>
</reference>
<evidence type="ECO:0000313" key="2">
    <source>
        <dbReference type="EMBL" id="KYN10039.1"/>
    </source>
</evidence>
<proteinExistence type="predicted"/>
<dbReference type="PANTHER" id="PTHR37984:SF5">
    <property type="entry name" value="PROTEIN NYNRIN-LIKE"/>
    <property type="match status" value="1"/>
</dbReference>
<keyword evidence="3" id="KW-1185">Reference proteome</keyword>
<dbReference type="InterPro" id="IPR001584">
    <property type="entry name" value="Integrase_cat-core"/>
</dbReference>
<dbReference type="STRING" id="471704.A0A151IT26"/>
<dbReference type="Gene3D" id="3.30.420.10">
    <property type="entry name" value="Ribonuclease H-like superfamily/Ribonuclease H"/>
    <property type="match status" value="1"/>
</dbReference>
<dbReference type="GO" id="GO:0003676">
    <property type="term" value="F:nucleic acid binding"/>
    <property type="evidence" value="ECO:0007669"/>
    <property type="project" value="InterPro"/>
</dbReference>
<evidence type="ECO:0000259" key="1">
    <source>
        <dbReference type="PROSITE" id="PS50994"/>
    </source>
</evidence>
<dbReference type="InterPro" id="IPR050951">
    <property type="entry name" value="Retrovirus_Pol_polyprotein"/>
</dbReference>
<evidence type="ECO:0000313" key="3">
    <source>
        <dbReference type="Proteomes" id="UP000078492"/>
    </source>
</evidence>
<organism evidence="2 3">
    <name type="scientific">Trachymyrmex cornetzi</name>
    <dbReference type="NCBI Taxonomy" id="471704"/>
    <lineage>
        <taxon>Eukaryota</taxon>
        <taxon>Metazoa</taxon>
        <taxon>Ecdysozoa</taxon>
        <taxon>Arthropoda</taxon>
        <taxon>Hexapoda</taxon>
        <taxon>Insecta</taxon>
        <taxon>Pterygota</taxon>
        <taxon>Neoptera</taxon>
        <taxon>Endopterygota</taxon>
        <taxon>Hymenoptera</taxon>
        <taxon>Apocrita</taxon>
        <taxon>Aculeata</taxon>
        <taxon>Formicoidea</taxon>
        <taxon>Formicidae</taxon>
        <taxon>Myrmicinae</taxon>
        <taxon>Trachymyrmex</taxon>
    </lineage>
</organism>
<dbReference type="PANTHER" id="PTHR37984">
    <property type="entry name" value="PROTEIN CBG26694"/>
    <property type="match status" value="1"/>
</dbReference>
<dbReference type="SUPFAM" id="SSF53098">
    <property type="entry name" value="Ribonuclease H-like"/>
    <property type="match status" value="1"/>
</dbReference>
<gene>
    <name evidence="2" type="ORF">ALC57_17834</name>
</gene>
<dbReference type="Proteomes" id="UP000078492">
    <property type="component" value="Unassembled WGS sequence"/>
</dbReference>
<dbReference type="InterPro" id="IPR036397">
    <property type="entry name" value="RNaseH_sf"/>
</dbReference>
<accession>A0A151IT26</accession>
<dbReference type="PROSITE" id="PS50994">
    <property type="entry name" value="INTEGRASE"/>
    <property type="match status" value="1"/>
</dbReference>
<dbReference type="AlphaFoldDB" id="A0A151IT26"/>